<proteinExistence type="predicted"/>
<feature type="compositionally biased region" description="Basic and acidic residues" evidence="1">
    <location>
        <begin position="10"/>
        <end position="19"/>
    </location>
</feature>
<sequence>MQSKGQAGLELRERTREGTENGSETPLLHSTSVFQSYDYVLVANFLMTRKVRHSRSKRISLQN</sequence>
<accession>A0A0E9SKT6</accession>
<evidence type="ECO:0000313" key="2">
    <source>
        <dbReference type="EMBL" id="JAH41265.1"/>
    </source>
</evidence>
<name>A0A0E9SKT6_ANGAN</name>
<reference evidence="2" key="2">
    <citation type="journal article" date="2015" name="Fish Shellfish Immunol.">
        <title>Early steps in the European eel (Anguilla anguilla)-Vibrio vulnificus interaction in the gills: Role of the RtxA13 toxin.</title>
        <authorList>
            <person name="Callol A."/>
            <person name="Pajuelo D."/>
            <person name="Ebbesson L."/>
            <person name="Teles M."/>
            <person name="MacKenzie S."/>
            <person name="Amaro C."/>
        </authorList>
    </citation>
    <scope>NUCLEOTIDE SEQUENCE</scope>
</reference>
<dbReference type="AlphaFoldDB" id="A0A0E9SKT6"/>
<protein>
    <submittedName>
        <fullName evidence="2">Uncharacterized protein</fullName>
    </submittedName>
</protein>
<dbReference type="EMBL" id="GBXM01067312">
    <property type="protein sequence ID" value="JAH41265.1"/>
    <property type="molecule type" value="Transcribed_RNA"/>
</dbReference>
<evidence type="ECO:0000256" key="1">
    <source>
        <dbReference type="SAM" id="MobiDB-lite"/>
    </source>
</evidence>
<organism evidence="2">
    <name type="scientific">Anguilla anguilla</name>
    <name type="common">European freshwater eel</name>
    <name type="synonym">Muraena anguilla</name>
    <dbReference type="NCBI Taxonomy" id="7936"/>
    <lineage>
        <taxon>Eukaryota</taxon>
        <taxon>Metazoa</taxon>
        <taxon>Chordata</taxon>
        <taxon>Craniata</taxon>
        <taxon>Vertebrata</taxon>
        <taxon>Euteleostomi</taxon>
        <taxon>Actinopterygii</taxon>
        <taxon>Neopterygii</taxon>
        <taxon>Teleostei</taxon>
        <taxon>Anguilliformes</taxon>
        <taxon>Anguillidae</taxon>
        <taxon>Anguilla</taxon>
    </lineage>
</organism>
<reference evidence="2" key="1">
    <citation type="submission" date="2014-11" db="EMBL/GenBank/DDBJ databases">
        <authorList>
            <person name="Amaro Gonzalez C."/>
        </authorList>
    </citation>
    <scope>NUCLEOTIDE SEQUENCE</scope>
</reference>
<feature type="region of interest" description="Disordered" evidence="1">
    <location>
        <begin position="1"/>
        <end position="27"/>
    </location>
</feature>